<comment type="caution">
    <text evidence="1">The sequence shown here is derived from an EMBL/GenBank/DDBJ whole genome shotgun (WGS) entry which is preliminary data.</text>
</comment>
<reference evidence="1 2" key="1">
    <citation type="journal article" date="2014" name="Genome Announc.">
        <title>Draft Genome Sequence of Magnetospirillum sp. Strain SO-1, a Freshwater Magnetotactic Bacterium Isolated from the Ol'khovka River, Russia.</title>
        <authorList>
            <person name="Grouzdev D.S."/>
            <person name="Dziuba M.V."/>
            <person name="Sukhacheva M.S."/>
            <person name="Mardanov A.V."/>
            <person name="Beletskiy A.V."/>
            <person name="Kuznetsov B.B."/>
            <person name="Skryabin K.G."/>
        </authorList>
    </citation>
    <scope>NUCLEOTIDE SEQUENCE [LARGE SCALE GENOMIC DNA]</scope>
    <source>
        <strain evidence="1 2">SO-1</strain>
    </source>
</reference>
<dbReference type="Proteomes" id="UP000011744">
    <property type="component" value="Unassembled WGS sequence"/>
</dbReference>
<keyword evidence="2" id="KW-1185">Reference proteome</keyword>
<dbReference type="EMBL" id="AONQ01000001">
    <property type="protein sequence ID" value="EME72078.1"/>
    <property type="molecule type" value="Genomic_DNA"/>
</dbReference>
<organism evidence="1 2">
    <name type="scientific">Paramagnetospirillum caucaseum</name>
    <dbReference type="NCBI Taxonomy" id="1244869"/>
    <lineage>
        <taxon>Bacteria</taxon>
        <taxon>Pseudomonadati</taxon>
        <taxon>Pseudomonadota</taxon>
        <taxon>Alphaproteobacteria</taxon>
        <taxon>Rhodospirillales</taxon>
        <taxon>Magnetospirillaceae</taxon>
        <taxon>Paramagnetospirillum</taxon>
    </lineage>
</organism>
<dbReference type="PATRIC" id="fig|1244869.3.peg.158"/>
<evidence type="ECO:0000313" key="2">
    <source>
        <dbReference type="Proteomes" id="UP000011744"/>
    </source>
</evidence>
<accession>M3AGV6</accession>
<name>M3AGV6_9PROT</name>
<proteinExistence type="predicted"/>
<dbReference type="STRING" id="1244869.H261_00825"/>
<evidence type="ECO:0000313" key="1">
    <source>
        <dbReference type="EMBL" id="EME72078.1"/>
    </source>
</evidence>
<evidence type="ECO:0008006" key="3">
    <source>
        <dbReference type="Google" id="ProtNLM"/>
    </source>
</evidence>
<sequence length="333" mass="36108">MHSPPRTRGEGAAVAIMVPETADGFSGHRLEAKRRVWAELRRQLPHSHMVFACPAETGEPIPDFVVLGPRGLVHIAVSGGILDVLTPPAPGVIWTHRGGDGYFIGAFKADDLQRAADIVERRLLAALPPGQPRELGRGLLHVLPDTMPSFTPGIDLASSDRRVLINSDLGRLGEWVERAMADRPASPAMPADLRRELETALAGLTAPTAARRGGILSRRSMIIAAGLAAVLILALISERVGSGPSLPHGREKEIQDGRAVFTFPSFIPAKAEWAVKGAMEVAWDQPERTVQWRHGDLAGIVRQLSPDGRTCRAFRISLDQGDAVQSEDRRYCR</sequence>
<dbReference type="AlphaFoldDB" id="M3AGV6"/>
<gene>
    <name evidence="1" type="ORF">H261_00825</name>
</gene>
<protein>
    <recommendedName>
        <fullName evidence="3">NERD domain-containing protein</fullName>
    </recommendedName>
</protein>